<comment type="caution">
    <text evidence="1">The sequence shown here is derived from an EMBL/GenBank/DDBJ whole genome shotgun (WGS) entry which is preliminary data.</text>
</comment>
<dbReference type="AlphaFoldDB" id="A0A369YPG3"/>
<proteinExistence type="predicted"/>
<dbReference type="RefSeq" id="WP_111401528.1">
    <property type="nucleotide sequence ID" value="NZ_QEPN01000001.1"/>
</dbReference>
<sequence length="354" mass="39435">MTTEQQAEPQKKNENVFFTISYDANDDEYAKHRIDADQLVEIVTNMKELISRADKTINRRKETVKLYLQAPVKAGSLEIPFMLENLTAAADALEVLKYLGIAAGAAATTVVSKGVLEVLKMTKGKSILEIRSTNKSPEATLVLDGEELTVDKKVARLVANPKVRENIQKLIAAPLEGKTESAFKVKLLEQIPIDEEPVEQPNADTVDFAESEEGVVTFIQDINPVDAISFGESDVAIFEKMELSPIPETHTEEIHTTIALTQISFTGSQKGWKMSYGSKTDVSVEILDKHFIQQINKDIASFRKGDLYNVILRVTTRTLAKRETVRYSIVKVKNHMASSGRKIVSDKPLKKEDE</sequence>
<dbReference type="Proteomes" id="UP000253872">
    <property type="component" value="Unassembled WGS sequence"/>
</dbReference>
<evidence type="ECO:0000313" key="1">
    <source>
        <dbReference type="EMBL" id="RDE73786.1"/>
    </source>
</evidence>
<evidence type="ECO:0000313" key="2">
    <source>
        <dbReference type="Proteomes" id="UP000253872"/>
    </source>
</evidence>
<reference evidence="1 2" key="1">
    <citation type="submission" date="2018-05" db="EMBL/GenBank/DDBJ databases">
        <title>Draft Genome Sequences for a Diverse set of 7 Haemophilus Species.</title>
        <authorList>
            <person name="Nichols M."/>
            <person name="Topaz N."/>
            <person name="Wang X."/>
            <person name="Wang X."/>
            <person name="Boxrud D."/>
        </authorList>
    </citation>
    <scope>NUCLEOTIDE SEQUENCE [LARGE SCALE GENOMIC DNA]</scope>
    <source>
        <strain evidence="1 2">C2002001239</strain>
    </source>
</reference>
<gene>
    <name evidence="1" type="ORF">DPV93_01105</name>
</gene>
<accession>A0A369YPG3</accession>
<name>A0A369YPG3_9PAST</name>
<dbReference type="EMBL" id="QEPN01000001">
    <property type="protein sequence ID" value="RDE73786.1"/>
    <property type="molecule type" value="Genomic_DNA"/>
</dbReference>
<protein>
    <submittedName>
        <fullName evidence="1">Uncharacterized protein</fullName>
    </submittedName>
</protein>
<organism evidence="1 2">
    <name type="scientific">Haemophilus sputorum</name>
    <dbReference type="NCBI Taxonomy" id="1078480"/>
    <lineage>
        <taxon>Bacteria</taxon>
        <taxon>Pseudomonadati</taxon>
        <taxon>Pseudomonadota</taxon>
        <taxon>Gammaproteobacteria</taxon>
        <taxon>Pasteurellales</taxon>
        <taxon>Pasteurellaceae</taxon>
        <taxon>Haemophilus</taxon>
    </lineage>
</organism>